<evidence type="ECO:0000256" key="1">
    <source>
        <dbReference type="ARBA" id="ARBA00005532"/>
    </source>
</evidence>
<dbReference type="SUPFAM" id="SSF46934">
    <property type="entry name" value="UBA-like"/>
    <property type="match status" value="1"/>
</dbReference>
<name>A0A0B2BLQ0_9ACTN</name>
<reference evidence="10 11" key="1">
    <citation type="submission" date="2017-11" db="EMBL/GenBank/DDBJ databases">
        <title>Genomic Encyclopedia of Archaeal and Bacterial Type Strains, Phase II (KMG-II): From Individual Species to Whole Genera.</title>
        <authorList>
            <person name="Goeker M."/>
        </authorList>
    </citation>
    <scope>NUCLEOTIDE SEQUENCE [LARGE SCALE GENOMIC DNA]</scope>
    <source>
        <strain evidence="10 11">DSM 27763</strain>
    </source>
</reference>
<dbReference type="InterPro" id="IPR001816">
    <property type="entry name" value="Transl_elong_EFTs/EF1B"/>
</dbReference>
<comment type="similarity">
    <text evidence="1 6 7">Belongs to the EF-Ts family.</text>
</comment>
<dbReference type="GO" id="GO:0003746">
    <property type="term" value="F:translation elongation factor activity"/>
    <property type="evidence" value="ECO:0007669"/>
    <property type="project" value="UniProtKB-UniRule"/>
</dbReference>
<dbReference type="CDD" id="cd14275">
    <property type="entry name" value="UBA_EF-Ts"/>
    <property type="match status" value="1"/>
</dbReference>
<keyword evidence="3 6" id="KW-0251">Elongation factor</keyword>
<dbReference type="GO" id="GO:0005737">
    <property type="term" value="C:cytoplasm"/>
    <property type="evidence" value="ECO:0007669"/>
    <property type="project" value="UniProtKB-SubCell"/>
</dbReference>
<dbReference type="Proteomes" id="UP000230842">
    <property type="component" value="Unassembled WGS sequence"/>
</dbReference>
<dbReference type="FunFam" id="1.10.8.10:FF:000001">
    <property type="entry name" value="Elongation factor Ts"/>
    <property type="match status" value="1"/>
</dbReference>
<evidence type="ECO:0000256" key="2">
    <source>
        <dbReference type="ARBA" id="ARBA00016956"/>
    </source>
</evidence>
<dbReference type="EMBL" id="PGEZ01000001">
    <property type="protein sequence ID" value="PJJ56310.1"/>
    <property type="molecule type" value="Genomic_DNA"/>
</dbReference>
<sequence length="274" mass="28949">MANISAAEVKKLRDATGAGMMDAKKALTEAEGDYDKAVEILRVHGAAKAEKRGAEREATAGLVAASGDAIIELNAETDFVAKNDQFIALAEELAALADSTRPATAEEFAATDSGDGTTVADKIGSLAAIIGEKLELGRVAVLSGEGRTATYLHRRASDLPPAVGVLIEFHGEDEEVARGVAMQVAAMRPRYLTRDEVPADVVAKEREIAEAAAREDGKPEQAIPKIVEGKVNAFFKDTVLLDQPSVTEQKKSVSQVLDEAGLKVTRFAHIEIGA</sequence>
<evidence type="ECO:0000256" key="4">
    <source>
        <dbReference type="ARBA" id="ARBA00022917"/>
    </source>
</evidence>
<dbReference type="PANTHER" id="PTHR11741:SF0">
    <property type="entry name" value="ELONGATION FACTOR TS, MITOCHONDRIAL"/>
    <property type="match status" value="1"/>
</dbReference>
<accession>A0A0B2BLQ0</accession>
<dbReference type="NCBIfam" id="TIGR00116">
    <property type="entry name" value="tsf"/>
    <property type="match status" value="1"/>
</dbReference>
<feature type="domain" description="Translation elongation factor EFTs/EF1B dimerisation" evidence="9">
    <location>
        <begin position="69"/>
        <end position="273"/>
    </location>
</feature>
<dbReference type="Pfam" id="PF00889">
    <property type="entry name" value="EF_TS"/>
    <property type="match status" value="1"/>
</dbReference>
<evidence type="ECO:0000256" key="3">
    <source>
        <dbReference type="ARBA" id="ARBA00022768"/>
    </source>
</evidence>
<evidence type="ECO:0000313" key="10">
    <source>
        <dbReference type="EMBL" id="PJJ56310.1"/>
    </source>
</evidence>
<dbReference type="InterPro" id="IPR014039">
    <property type="entry name" value="Transl_elong_EFTs/EF1B_dimer"/>
</dbReference>
<dbReference type="InterPro" id="IPR018101">
    <property type="entry name" value="Transl_elong_Ts_CS"/>
</dbReference>
<dbReference type="AlphaFoldDB" id="A0A0B2BLQ0"/>
<comment type="subcellular location">
    <subcellularLocation>
        <location evidence="6 8">Cytoplasm</location>
    </subcellularLocation>
</comment>
<evidence type="ECO:0000256" key="8">
    <source>
        <dbReference type="RuleBase" id="RU000643"/>
    </source>
</evidence>
<dbReference type="OrthoDB" id="9808348at2"/>
<comment type="caution">
    <text evidence="10">The sequence shown here is derived from an EMBL/GenBank/DDBJ whole genome shotgun (WGS) entry which is preliminary data.</text>
</comment>
<evidence type="ECO:0000256" key="6">
    <source>
        <dbReference type="HAMAP-Rule" id="MF_00050"/>
    </source>
</evidence>
<dbReference type="RefSeq" id="WP_039348762.1">
    <property type="nucleotide sequence ID" value="NZ_PGEZ01000001.1"/>
</dbReference>
<dbReference type="PROSITE" id="PS01127">
    <property type="entry name" value="EF_TS_2"/>
    <property type="match status" value="1"/>
</dbReference>
<evidence type="ECO:0000313" key="11">
    <source>
        <dbReference type="Proteomes" id="UP000230842"/>
    </source>
</evidence>
<dbReference type="Gene3D" id="1.10.8.10">
    <property type="entry name" value="DNA helicase RuvA subunit, C-terminal domain"/>
    <property type="match status" value="1"/>
</dbReference>
<dbReference type="Gene3D" id="1.10.286.20">
    <property type="match status" value="1"/>
</dbReference>
<dbReference type="InterPro" id="IPR009060">
    <property type="entry name" value="UBA-like_sf"/>
</dbReference>
<dbReference type="HAMAP" id="MF_00050">
    <property type="entry name" value="EF_Ts"/>
    <property type="match status" value="1"/>
</dbReference>
<dbReference type="Gene3D" id="3.30.479.20">
    <property type="entry name" value="Elongation factor Ts, dimerisation domain"/>
    <property type="match status" value="2"/>
</dbReference>
<keyword evidence="4 6" id="KW-0648">Protein biosynthesis</keyword>
<protein>
    <recommendedName>
        <fullName evidence="2 6">Elongation factor Ts</fullName>
        <shortName evidence="6">EF-Ts</shortName>
    </recommendedName>
</protein>
<dbReference type="PROSITE" id="PS01126">
    <property type="entry name" value="EF_TS_1"/>
    <property type="match status" value="1"/>
</dbReference>
<feature type="region of interest" description="Involved in Mg(2+) ion dislocation from EF-Tu" evidence="6">
    <location>
        <begin position="77"/>
        <end position="80"/>
    </location>
</feature>
<keyword evidence="6" id="KW-0963">Cytoplasm</keyword>
<dbReference type="PANTHER" id="PTHR11741">
    <property type="entry name" value="ELONGATION FACTOR TS"/>
    <property type="match status" value="1"/>
</dbReference>
<proteinExistence type="inferred from homology"/>
<dbReference type="SUPFAM" id="SSF54713">
    <property type="entry name" value="Elongation factor Ts (EF-Ts), dimerisation domain"/>
    <property type="match status" value="2"/>
</dbReference>
<comment type="function">
    <text evidence="5 6 7">Associates with the EF-Tu.GDP complex and induces the exchange of GDP to GTP. It remains bound to the aminoacyl-tRNA.EF-Tu.GTP complex up to the GTP hydrolysis stage on the ribosome.</text>
</comment>
<gene>
    <name evidence="6" type="primary">tsf</name>
    <name evidence="10" type="ORF">CLV56_0516</name>
</gene>
<dbReference type="FunFam" id="1.10.286.20:FF:000001">
    <property type="entry name" value="Elongation factor Ts"/>
    <property type="match status" value="1"/>
</dbReference>
<organism evidence="10 11">
    <name type="scientific">Mumia flava</name>
    <dbReference type="NCBI Taxonomy" id="1348852"/>
    <lineage>
        <taxon>Bacteria</taxon>
        <taxon>Bacillati</taxon>
        <taxon>Actinomycetota</taxon>
        <taxon>Actinomycetes</taxon>
        <taxon>Propionibacteriales</taxon>
        <taxon>Nocardioidaceae</taxon>
        <taxon>Mumia</taxon>
    </lineage>
</organism>
<evidence type="ECO:0000259" key="9">
    <source>
        <dbReference type="Pfam" id="PF00889"/>
    </source>
</evidence>
<evidence type="ECO:0000256" key="7">
    <source>
        <dbReference type="RuleBase" id="RU000642"/>
    </source>
</evidence>
<evidence type="ECO:0000256" key="5">
    <source>
        <dbReference type="ARBA" id="ARBA00025453"/>
    </source>
</evidence>
<keyword evidence="11" id="KW-1185">Reference proteome</keyword>
<dbReference type="InterPro" id="IPR036402">
    <property type="entry name" value="EF-Ts_dimer_sf"/>
</dbReference>